<feature type="transmembrane region" description="Helical" evidence="1">
    <location>
        <begin position="50"/>
        <end position="70"/>
    </location>
</feature>
<evidence type="ECO:0000313" key="5">
    <source>
        <dbReference type="Proteomes" id="UP000178666"/>
    </source>
</evidence>
<dbReference type="AlphaFoldDB" id="A0AAC8YHD8"/>
<reference evidence="3 5" key="1">
    <citation type="journal article" date="2016" name="Plant Dis.">
        <title>Improved production of propionic acid using genome shuffling.</title>
        <authorList>
            <person name="Luna-Flores C.H."/>
            <person name="Palfreyman R.W."/>
            <person name="Kromer J.O."/>
            <person name="Nielsen L.K."/>
            <person name="Marcellin E."/>
        </authorList>
    </citation>
    <scope>NUCLEOTIDE SEQUENCE [LARGE SCALE GENOMIC DNA]</scope>
    <source>
        <strain evidence="3 5">F3E8</strain>
    </source>
</reference>
<dbReference type="EMBL" id="CP014352">
    <property type="protein sequence ID" value="AMS06743.1"/>
    <property type="molecule type" value="Genomic_DNA"/>
</dbReference>
<dbReference type="Proteomes" id="UP000075221">
    <property type="component" value="Chromosome"/>
</dbReference>
<feature type="transmembrane region" description="Helical" evidence="1">
    <location>
        <begin position="102"/>
        <end position="120"/>
    </location>
</feature>
<evidence type="ECO:0000313" key="3">
    <source>
        <dbReference type="EMBL" id="AOZ45533.1"/>
    </source>
</evidence>
<proteinExistence type="predicted"/>
<dbReference type="OMA" id="CAPPWAW"/>
<sequence length="226" mass="23420">MWAVLGAAVSAVLALGHLLVAVPRLAEPSADEVEGDVLAVKPPYRDLATPRRATVVTALAAACGALSVLAPGWGRGVWWVWAGSVLTLVAVDQATTFLPRRLWYWCLAESVLALAVGAVIGHPPAGLLALPVLAVVTMVPFWLLWRWGGGLGYGDVRLAGGMGLTGGVLGTAGWTTSLLAAALAGALLALGIAALRRIRPSPWGRVFAYGPALWVGPWAALTLNLL</sequence>
<keyword evidence="1" id="KW-1133">Transmembrane helix</keyword>
<accession>A0AAC8YHD8</accession>
<dbReference type="RefSeq" id="WP_015069962.1">
    <property type="nucleotide sequence ID" value="NZ_CP014352.1"/>
</dbReference>
<dbReference type="Proteomes" id="UP000178666">
    <property type="component" value="Chromosome"/>
</dbReference>
<reference evidence="2 4" key="2">
    <citation type="submission" date="2016-02" db="EMBL/GenBank/DDBJ databases">
        <title>Complete Genome Sequence of Propionibacterium acidipropionici ATCC 55737.</title>
        <authorList>
            <person name="Luna Flores C.H."/>
            <person name="Nielsen L.K."/>
            <person name="Marcellin E."/>
        </authorList>
    </citation>
    <scope>NUCLEOTIDE SEQUENCE [LARGE SCALE GENOMIC DNA]</scope>
    <source>
        <strain evidence="2 4">ATCC 55737</strain>
    </source>
</reference>
<evidence type="ECO:0000313" key="2">
    <source>
        <dbReference type="EMBL" id="AMS06743.1"/>
    </source>
</evidence>
<feature type="transmembrane region" description="Helical" evidence="1">
    <location>
        <begin position="206"/>
        <end position="225"/>
    </location>
</feature>
<keyword evidence="1" id="KW-0472">Membrane</keyword>
<evidence type="ECO:0000313" key="4">
    <source>
        <dbReference type="Proteomes" id="UP000075221"/>
    </source>
</evidence>
<gene>
    <name evidence="3" type="ORF">A8L58_01075</name>
    <name evidence="2" type="ORF">AXH35_16135</name>
</gene>
<feature type="transmembrane region" description="Helical" evidence="1">
    <location>
        <begin position="77"/>
        <end position="96"/>
    </location>
</feature>
<keyword evidence="5" id="KW-1185">Reference proteome</keyword>
<dbReference type="EMBL" id="CP015970">
    <property type="protein sequence ID" value="AOZ45533.1"/>
    <property type="molecule type" value="Genomic_DNA"/>
</dbReference>
<keyword evidence="1" id="KW-0812">Transmembrane</keyword>
<feature type="transmembrane region" description="Helical" evidence="1">
    <location>
        <begin position="127"/>
        <end position="145"/>
    </location>
</feature>
<protein>
    <submittedName>
        <fullName evidence="2">Leader peptidase (Prepilin peptidase)/N-methyltransferase</fullName>
    </submittedName>
</protein>
<feature type="transmembrane region" description="Helical" evidence="1">
    <location>
        <begin position="172"/>
        <end position="194"/>
    </location>
</feature>
<organism evidence="2 4">
    <name type="scientific">Acidipropionibacterium acidipropionici</name>
    <dbReference type="NCBI Taxonomy" id="1748"/>
    <lineage>
        <taxon>Bacteria</taxon>
        <taxon>Bacillati</taxon>
        <taxon>Actinomycetota</taxon>
        <taxon>Actinomycetes</taxon>
        <taxon>Propionibacteriales</taxon>
        <taxon>Propionibacteriaceae</taxon>
        <taxon>Acidipropionibacterium</taxon>
    </lineage>
</organism>
<name>A0AAC8YHD8_9ACTN</name>
<evidence type="ECO:0000256" key="1">
    <source>
        <dbReference type="SAM" id="Phobius"/>
    </source>
</evidence>